<organism evidence="1 2">
    <name type="scientific">Basidiobolus meristosporus CBS 931.73</name>
    <dbReference type="NCBI Taxonomy" id="1314790"/>
    <lineage>
        <taxon>Eukaryota</taxon>
        <taxon>Fungi</taxon>
        <taxon>Fungi incertae sedis</taxon>
        <taxon>Zoopagomycota</taxon>
        <taxon>Entomophthoromycotina</taxon>
        <taxon>Basidiobolomycetes</taxon>
        <taxon>Basidiobolales</taxon>
        <taxon>Basidiobolaceae</taxon>
        <taxon>Basidiobolus</taxon>
    </lineage>
</organism>
<dbReference type="InterPro" id="IPR024368">
    <property type="entry name" value="Ecl1/2/3"/>
</dbReference>
<evidence type="ECO:0000313" key="1">
    <source>
        <dbReference type="EMBL" id="ORX93652.1"/>
    </source>
</evidence>
<gene>
    <name evidence="1" type="ORF">K493DRAFT_315874</name>
</gene>
<comment type="caution">
    <text evidence="1">The sequence shown here is derived from an EMBL/GenBank/DDBJ whole genome shotgun (WGS) entry which is preliminary data.</text>
</comment>
<dbReference type="InParanoid" id="A0A1Y1Y6L4"/>
<dbReference type="AlphaFoldDB" id="A0A1Y1Y6L4"/>
<sequence length="100" mass="11249">MDTNWCTVCDKHIDFDGLYCSQTCRLQDASTKTNSAHMLMYGNRRHSVSGYRPPPQTPTLLSPSFMTDYQPHNCGNMSSPSSPIGQNLWGRTYAKRLSVS</sequence>
<accession>A0A1Y1Y6L4</accession>
<proteinExistence type="predicted"/>
<dbReference type="OrthoDB" id="5599072at2759"/>
<dbReference type="Proteomes" id="UP000193498">
    <property type="component" value="Unassembled WGS sequence"/>
</dbReference>
<dbReference type="Pfam" id="PF12855">
    <property type="entry name" value="Ecl1"/>
    <property type="match status" value="1"/>
</dbReference>
<evidence type="ECO:0000313" key="2">
    <source>
        <dbReference type="Proteomes" id="UP000193498"/>
    </source>
</evidence>
<protein>
    <submittedName>
        <fullName evidence="1">Uncharacterized protein</fullName>
    </submittedName>
</protein>
<name>A0A1Y1Y6L4_9FUNG</name>
<reference evidence="1 2" key="1">
    <citation type="submission" date="2016-07" db="EMBL/GenBank/DDBJ databases">
        <title>Pervasive Adenine N6-methylation of Active Genes in Fungi.</title>
        <authorList>
            <consortium name="DOE Joint Genome Institute"/>
            <person name="Mondo S.J."/>
            <person name="Dannebaum R.O."/>
            <person name="Kuo R.C."/>
            <person name="Labutti K."/>
            <person name="Haridas S."/>
            <person name="Kuo A."/>
            <person name="Salamov A."/>
            <person name="Ahrendt S.R."/>
            <person name="Lipzen A."/>
            <person name="Sullivan W."/>
            <person name="Andreopoulos W.B."/>
            <person name="Clum A."/>
            <person name="Lindquist E."/>
            <person name="Daum C."/>
            <person name="Ramamoorthy G.K."/>
            <person name="Gryganskyi A."/>
            <person name="Culley D."/>
            <person name="Magnuson J.K."/>
            <person name="James T.Y."/>
            <person name="O'Malley M.A."/>
            <person name="Stajich J.E."/>
            <person name="Spatafora J.W."/>
            <person name="Visel A."/>
            <person name="Grigoriev I.V."/>
        </authorList>
    </citation>
    <scope>NUCLEOTIDE SEQUENCE [LARGE SCALE GENOMIC DNA]</scope>
    <source>
        <strain evidence="1 2">CBS 931.73</strain>
    </source>
</reference>
<dbReference type="EMBL" id="MCFE01000228">
    <property type="protein sequence ID" value="ORX93652.1"/>
    <property type="molecule type" value="Genomic_DNA"/>
</dbReference>
<keyword evidence="2" id="KW-1185">Reference proteome</keyword>